<feature type="region of interest" description="Disordered" evidence="1">
    <location>
        <begin position="262"/>
        <end position="290"/>
    </location>
</feature>
<gene>
    <name evidence="2" type="ORF">Mal33_23810</name>
</gene>
<reference evidence="2 3" key="1">
    <citation type="submission" date="2019-02" db="EMBL/GenBank/DDBJ databases">
        <title>Deep-cultivation of Planctomycetes and their phenomic and genomic characterization uncovers novel biology.</title>
        <authorList>
            <person name="Wiegand S."/>
            <person name="Jogler M."/>
            <person name="Boedeker C."/>
            <person name="Pinto D."/>
            <person name="Vollmers J."/>
            <person name="Rivas-Marin E."/>
            <person name="Kohn T."/>
            <person name="Peeters S.H."/>
            <person name="Heuer A."/>
            <person name="Rast P."/>
            <person name="Oberbeckmann S."/>
            <person name="Bunk B."/>
            <person name="Jeske O."/>
            <person name="Meyerdierks A."/>
            <person name="Storesund J.E."/>
            <person name="Kallscheuer N."/>
            <person name="Luecker S."/>
            <person name="Lage O.M."/>
            <person name="Pohl T."/>
            <person name="Merkel B.J."/>
            <person name="Hornburger P."/>
            <person name="Mueller R.-W."/>
            <person name="Bruemmer F."/>
            <person name="Labrenz M."/>
            <person name="Spormann A.M."/>
            <person name="Op den Camp H."/>
            <person name="Overmann J."/>
            <person name="Amann R."/>
            <person name="Jetten M.S.M."/>
            <person name="Mascher T."/>
            <person name="Medema M.H."/>
            <person name="Devos D.P."/>
            <person name="Kaster A.-K."/>
            <person name="Ovreas L."/>
            <person name="Rohde M."/>
            <person name="Galperin M.Y."/>
            <person name="Jogler C."/>
        </authorList>
    </citation>
    <scope>NUCLEOTIDE SEQUENCE [LARGE SCALE GENOMIC DNA]</scope>
    <source>
        <strain evidence="2 3">Mal33</strain>
    </source>
</reference>
<organism evidence="2 3">
    <name type="scientific">Rosistilla oblonga</name>
    <dbReference type="NCBI Taxonomy" id="2527990"/>
    <lineage>
        <taxon>Bacteria</taxon>
        <taxon>Pseudomonadati</taxon>
        <taxon>Planctomycetota</taxon>
        <taxon>Planctomycetia</taxon>
        <taxon>Pirellulales</taxon>
        <taxon>Pirellulaceae</taxon>
        <taxon>Rosistilla</taxon>
    </lineage>
</organism>
<protein>
    <submittedName>
        <fullName evidence="2">Uncharacterized protein</fullName>
    </submittedName>
</protein>
<evidence type="ECO:0000313" key="2">
    <source>
        <dbReference type="EMBL" id="QDV56391.1"/>
    </source>
</evidence>
<feature type="region of interest" description="Disordered" evidence="1">
    <location>
        <begin position="129"/>
        <end position="185"/>
    </location>
</feature>
<sequence>MSKYPTRPRFFAHRFVRLLAKSGAANELGVNVCWMLTTIAMLEDSKRYRSHVTFYNEQLMGLCAFGGRKRLVEARDRAVAAGWLHYEQGGKSIPGKYWVLIPSHFEEIEDSGFDDSDVCRSETEQETVCRSDLIAQPEQQGDSNRNSKGTLSGAPSLPIPAPNPITVETSSTTKEKPRSQAKQSGRDCPMFQAFYAAYPRHIKPEAAAKAFASVAKKIAKKSGGDVTAAQKFLIDRAKAFAKSDSGQAGKFCPHPSTWLNAGDYDTDPAEWSATNGTPQRHETFDPSDAI</sequence>
<dbReference type="AlphaFoldDB" id="A0A518ITH8"/>
<keyword evidence="3" id="KW-1185">Reference proteome</keyword>
<evidence type="ECO:0000313" key="3">
    <source>
        <dbReference type="Proteomes" id="UP000316770"/>
    </source>
</evidence>
<proteinExistence type="predicted"/>
<name>A0A518ITH8_9BACT</name>
<dbReference type="RefSeq" id="WP_145284767.1">
    <property type="nucleotide sequence ID" value="NZ_CP036318.1"/>
</dbReference>
<dbReference type="Proteomes" id="UP000316770">
    <property type="component" value="Chromosome"/>
</dbReference>
<feature type="compositionally biased region" description="Polar residues" evidence="1">
    <location>
        <begin position="137"/>
        <end position="150"/>
    </location>
</feature>
<accession>A0A518ITH8</accession>
<dbReference type="EMBL" id="CP036318">
    <property type="protein sequence ID" value="QDV56391.1"/>
    <property type="molecule type" value="Genomic_DNA"/>
</dbReference>
<evidence type="ECO:0000256" key="1">
    <source>
        <dbReference type="SAM" id="MobiDB-lite"/>
    </source>
</evidence>